<dbReference type="InterPro" id="IPR003613">
    <property type="entry name" value="Ubox_domain"/>
</dbReference>
<reference evidence="3" key="1">
    <citation type="journal article" date="2013" name="Nature">
        <title>Pan genome of the phytoplankton Emiliania underpins its global distribution.</title>
        <authorList>
            <person name="Read B.A."/>
            <person name="Kegel J."/>
            <person name="Klute M.J."/>
            <person name="Kuo A."/>
            <person name="Lefebvre S.C."/>
            <person name="Maumus F."/>
            <person name="Mayer C."/>
            <person name="Miller J."/>
            <person name="Monier A."/>
            <person name="Salamov A."/>
            <person name="Young J."/>
            <person name="Aguilar M."/>
            <person name="Claverie J.M."/>
            <person name="Frickenhaus S."/>
            <person name="Gonzalez K."/>
            <person name="Herman E.K."/>
            <person name="Lin Y.C."/>
            <person name="Napier J."/>
            <person name="Ogata H."/>
            <person name="Sarno A.F."/>
            <person name="Shmutz J."/>
            <person name="Schroeder D."/>
            <person name="de Vargas C."/>
            <person name="Verret F."/>
            <person name="von Dassow P."/>
            <person name="Valentin K."/>
            <person name="Van de Peer Y."/>
            <person name="Wheeler G."/>
            <person name="Dacks J.B."/>
            <person name="Delwiche C.F."/>
            <person name="Dyhrman S.T."/>
            <person name="Glockner G."/>
            <person name="John U."/>
            <person name="Richards T."/>
            <person name="Worden A.Z."/>
            <person name="Zhang X."/>
            <person name="Grigoriev I.V."/>
            <person name="Allen A.E."/>
            <person name="Bidle K."/>
            <person name="Borodovsky M."/>
            <person name="Bowler C."/>
            <person name="Brownlee C."/>
            <person name="Cock J.M."/>
            <person name="Elias M."/>
            <person name="Gladyshev V.N."/>
            <person name="Groth M."/>
            <person name="Guda C."/>
            <person name="Hadaegh A."/>
            <person name="Iglesias-Rodriguez M.D."/>
            <person name="Jenkins J."/>
            <person name="Jones B.M."/>
            <person name="Lawson T."/>
            <person name="Leese F."/>
            <person name="Lindquist E."/>
            <person name="Lobanov A."/>
            <person name="Lomsadze A."/>
            <person name="Malik S.B."/>
            <person name="Marsh M.E."/>
            <person name="Mackinder L."/>
            <person name="Mock T."/>
            <person name="Mueller-Roeber B."/>
            <person name="Pagarete A."/>
            <person name="Parker M."/>
            <person name="Probert I."/>
            <person name="Quesneville H."/>
            <person name="Raines C."/>
            <person name="Rensing S.A."/>
            <person name="Riano-Pachon D.M."/>
            <person name="Richier S."/>
            <person name="Rokitta S."/>
            <person name="Shiraiwa Y."/>
            <person name="Soanes D.M."/>
            <person name="van der Giezen M."/>
            <person name="Wahlund T.M."/>
            <person name="Williams B."/>
            <person name="Wilson W."/>
            <person name="Wolfe G."/>
            <person name="Wurch L.L."/>
        </authorList>
    </citation>
    <scope>NUCLEOTIDE SEQUENCE</scope>
</reference>
<dbReference type="KEGG" id="ehx:EMIHUDRAFT_74890"/>
<dbReference type="GO" id="GO:0004842">
    <property type="term" value="F:ubiquitin-protein transferase activity"/>
    <property type="evidence" value="ECO:0007669"/>
    <property type="project" value="InterPro"/>
</dbReference>
<dbReference type="RefSeq" id="XP_005773890.1">
    <property type="nucleotide sequence ID" value="XM_005773833.1"/>
</dbReference>
<accession>A0A0D3JD76</accession>
<evidence type="ECO:0000259" key="1">
    <source>
        <dbReference type="PROSITE" id="PS51698"/>
    </source>
</evidence>
<dbReference type="Gene3D" id="3.30.40.10">
    <property type="entry name" value="Zinc/RING finger domain, C3HC4 (zinc finger)"/>
    <property type="match status" value="1"/>
</dbReference>
<dbReference type="eggNOG" id="KOG0167">
    <property type="taxonomic scope" value="Eukaryota"/>
</dbReference>
<sequence>EVPPELQCPLSFEVMEDPVICASGQTYERSAIEKWFAMGKRTDPMSGAVLEHTHLVPNVAVRSMCRRHSSASS</sequence>
<dbReference type="InterPro" id="IPR013083">
    <property type="entry name" value="Znf_RING/FYVE/PHD"/>
</dbReference>
<organism evidence="2 3">
    <name type="scientific">Emiliania huxleyi (strain CCMP1516)</name>
    <dbReference type="NCBI Taxonomy" id="280463"/>
    <lineage>
        <taxon>Eukaryota</taxon>
        <taxon>Haptista</taxon>
        <taxon>Haptophyta</taxon>
        <taxon>Prymnesiophyceae</taxon>
        <taxon>Isochrysidales</taxon>
        <taxon>Noelaerhabdaceae</taxon>
        <taxon>Emiliania</taxon>
    </lineage>
</organism>
<dbReference type="CDD" id="cd16655">
    <property type="entry name" value="RING-Ubox_WDSUB1-like"/>
    <property type="match status" value="1"/>
</dbReference>
<dbReference type="PANTHER" id="PTHR46573">
    <property type="entry name" value="WD REPEAT, SAM AND U-BOX DOMAIN-CONTAINING PROTEIN 1"/>
    <property type="match status" value="1"/>
</dbReference>
<name>A0A0D3JD76_EMIH1</name>
<dbReference type="GO" id="GO:0016567">
    <property type="term" value="P:protein ubiquitination"/>
    <property type="evidence" value="ECO:0007669"/>
    <property type="project" value="InterPro"/>
</dbReference>
<dbReference type="SUPFAM" id="SSF57850">
    <property type="entry name" value="RING/U-box"/>
    <property type="match status" value="1"/>
</dbReference>
<reference evidence="2" key="2">
    <citation type="submission" date="2024-10" db="UniProtKB">
        <authorList>
            <consortium name="EnsemblProtists"/>
        </authorList>
    </citation>
    <scope>IDENTIFICATION</scope>
</reference>
<dbReference type="PaxDb" id="2903-EOD21461"/>
<dbReference type="AlphaFoldDB" id="A0A0D3JD76"/>
<evidence type="ECO:0000313" key="2">
    <source>
        <dbReference type="EnsemblProtists" id="EOD21461"/>
    </source>
</evidence>
<protein>
    <recommendedName>
        <fullName evidence="1">U-box domain-containing protein</fullName>
    </recommendedName>
</protein>
<dbReference type="HOGENOM" id="CLU_114384_3_1_1"/>
<keyword evidence="3" id="KW-1185">Reference proteome</keyword>
<feature type="domain" description="U-box" evidence="1">
    <location>
        <begin position="1"/>
        <end position="73"/>
    </location>
</feature>
<dbReference type="PROSITE" id="PS51698">
    <property type="entry name" value="U_BOX"/>
    <property type="match status" value="1"/>
</dbReference>
<dbReference type="Proteomes" id="UP000013827">
    <property type="component" value="Unassembled WGS sequence"/>
</dbReference>
<dbReference type="Pfam" id="PF04564">
    <property type="entry name" value="U-box"/>
    <property type="match status" value="1"/>
</dbReference>
<dbReference type="EnsemblProtists" id="EOD21461">
    <property type="protein sequence ID" value="EOD21461"/>
    <property type="gene ID" value="EMIHUDRAFT_74890"/>
</dbReference>
<evidence type="ECO:0000313" key="3">
    <source>
        <dbReference type="Proteomes" id="UP000013827"/>
    </source>
</evidence>
<dbReference type="GeneID" id="17267004"/>
<dbReference type="PANTHER" id="PTHR46573:SF1">
    <property type="entry name" value="WD REPEAT, SAM AND U-BOX DOMAIN-CONTAINING PROTEIN 1"/>
    <property type="match status" value="1"/>
</dbReference>
<dbReference type="InterPro" id="IPR052085">
    <property type="entry name" value="WD-SAM-U-box"/>
</dbReference>
<proteinExistence type="predicted"/>
<dbReference type="SMART" id="SM00504">
    <property type="entry name" value="Ubox"/>
    <property type="match status" value="1"/>
</dbReference>